<evidence type="ECO:0000256" key="1">
    <source>
        <dbReference type="SAM" id="MobiDB-lite"/>
    </source>
</evidence>
<proteinExistence type="predicted"/>
<protein>
    <submittedName>
        <fullName evidence="2">Uncharacterized protein</fullName>
    </submittedName>
</protein>
<keyword evidence="3" id="KW-1185">Reference proteome</keyword>
<gene>
    <name evidence="2" type="ORF">ymoll0001_140</name>
</gene>
<evidence type="ECO:0000313" key="3">
    <source>
        <dbReference type="Proteomes" id="UP000003027"/>
    </source>
</evidence>
<dbReference type="Proteomes" id="UP000003027">
    <property type="component" value="Unassembled WGS sequence"/>
</dbReference>
<feature type="region of interest" description="Disordered" evidence="1">
    <location>
        <begin position="1"/>
        <end position="25"/>
    </location>
</feature>
<sequence length="49" mass="5378">MVSFTVTGKGKTEQREEEKGRGQTRKIIFLSATAKKVSPKALELQQGGK</sequence>
<comment type="caution">
    <text evidence="2">The sequence shown here is derived from an EMBL/GenBank/DDBJ whole genome shotgun (WGS) entry which is preliminary data.</text>
</comment>
<feature type="compositionally biased region" description="Basic and acidic residues" evidence="1">
    <location>
        <begin position="10"/>
        <end position="21"/>
    </location>
</feature>
<name>A0ABP2EG97_YERMW</name>
<accession>A0ABP2EG97</accession>
<organism evidence="2 3">
    <name type="scientific">Yersinia mollaretii (strain ATCC 43969 / DSM 18520 / CIP 103324 / CNY 7263 / WAIP 204)</name>
    <dbReference type="NCBI Taxonomy" id="349967"/>
    <lineage>
        <taxon>Bacteria</taxon>
        <taxon>Pseudomonadati</taxon>
        <taxon>Pseudomonadota</taxon>
        <taxon>Gammaproteobacteria</taxon>
        <taxon>Enterobacterales</taxon>
        <taxon>Yersiniaceae</taxon>
        <taxon>Yersinia</taxon>
    </lineage>
</organism>
<evidence type="ECO:0000313" key="2">
    <source>
        <dbReference type="EMBL" id="EEQ10313.1"/>
    </source>
</evidence>
<dbReference type="EMBL" id="AALD02000020">
    <property type="protein sequence ID" value="EEQ10313.1"/>
    <property type="molecule type" value="Genomic_DNA"/>
</dbReference>
<reference evidence="2" key="1">
    <citation type="submission" date="2008-12" db="EMBL/GenBank/DDBJ databases">
        <title>Annotation of the Yersinia mollaretii ATCC 43969 genome.</title>
        <authorList>
            <person name="Read T.D."/>
            <person name="Akmal A."/>
            <person name="Bishop-Lilly K."/>
            <person name="Chen P.E."/>
            <person name="Cook C."/>
            <person name="Kiley M.P."/>
            <person name="Lentz S."/>
            <person name="Mateczun A."/>
            <person name="Nagarajan N."/>
            <person name="Nolan N."/>
            <person name="Osborne B.I."/>
            <person name="Pop M."/>
            <person name="Sozhamannan S."/>
            <person name="Stewart A.C."/>
            <person name="Sulakvelidze A."/>
            <person name="Thomason B."/>
            <person name="Willner K."/>
            <person name="Zwick M.E."/>
        </authorList>
    </citation>
    <scope>NUCLEOTIDE SEQUENCE [LARGE SCALE GENOMIC DNA]</scope>
    <source>
        <strain evidence="2">ATCC 43969</strain>
    </source>
</reference>